<proteinExistence type="predicted"/>
<dbReference type="InterPro" id="IPR042258">
    <property type="entry name" value="DGOK_N"/>
</dbReference>
<organism evidence="2 3">
    <name type="scientific">Cryobacterium sinapicolor</name>
    <dbReference type="NCBI Taxonomy" id="1259236"/>
    <lineage>
        <taxon>Bacteria</taxon>
        <taxon>Bacillati</taxon>
        <taxon>Actinomycetota</taxon>
        <taxon>Actinomycetes</taxon>
        <taxon>Micrococcales</taxon>
        <taxon>Microbacteriaceae</taxon>
        <taxon>Cryobacterium</taxon>
    </lineage>
</organism>
<keyword evidence="3" id="KW-1185">Reference proteome</keyword>
<evidence type="ECO:0000313" key="2">
    <source>
        <dbReference type="EMBL" id="TFD03992.1"/>
    </source>
</evidence>
<name>A0ABY2JEJ2_9MICO</name>
<accession>A0ABY2JEJ2</accession>
<dbReference type="InterPro" id="IPR042257">
    <property type="entry name" value="DGOK_C"/>
</dbReference>
<evidence type="ECO:0000313" key="3">
    <source>
        <dbReference type="Proteomes" id="UP000297853"/>
    </source>
</evidence>
<gene>
    <name evidence="2" type="ORF">E3T28_03015</name>
</gene>
<evidence type="ECO:0000256" key="1">
    <source>
        <dbReference type="SAM" id="MobiDB-lite"/>
    </source>
</evidence>
<dbReference type="SUPFAM" id="SSF53067">
    <property type="entry name" value="Actin-like ATPase domain"/>
    <property type="match status" value="1"/>
</dbReference>
<dbReference type="CDD" id="cd24012">
    <property type="entry name" value="ASKHA_NBD_KDGal-kinase"/>
    <property type="match status" value="1"/>
</dbReference>
<protein>
    <submittedName>
        <fullName evidence="2">2-dehydro-3-deoxygalactonokinase</fullName>
    </submittedName>
</protein>
<dbReference type="Proteomes" id="UP000297853">
    <property type="component" value="Unassembled WGS sequence"/>
</dbReference>
<dbReference type="Gene3D" id="3.30.420.300">
    <property type="entry name" value="2-keto-3-deoxy-galactonokinase, substrate binding domain"/>
    <property type="match status" value="1"/>
</dbReference>
<dbReference type="EMBL" id="SOGQ01000014">
    <property type="protein sequence ID" value="TFD03992.1"/>
    <property type="molecule type" value="Genomic_DNA"/>
</dbReference>
<reference evidence="2 3" key="1">
    <citation type="submission" date="2019-03" db="EMBL/GenBank/DDBJ databases">
        <title>Genomics of glacier-inhabiting Cryobacterium strains.</title>
        <authorList>
            <person name="Liu Q."/>
            <person name="Xin Y.-H."/>
        </authorList>
    </citation>
    <scope>NUCLEOTIDE SEQUENCE [LARGE SCALE GENOMIC DNA]</scope>
    <source>
        <strain evidence="2 3">TMT1-23-1</strain>
    </source>
</reference>
<dbReference type="InterPro" id="IPR007729">
    <property type="entry name" value="DGOK"/>
</dbReference>
<dbReference type="InterPro" id="IPR043129">
    <property type="entry name" value="ATPase_NBD"/>
</dbReference>
<feature type="compositionally biased region" description="Polar residues" evidence="1">
    <location>
        <begin position="335"/>
        <end position="359"/>
    </location>
</feature>
<dbReference type="Pfam" id="PF05035">
    <property type="entry name" value="DGOK"/>
    <property type="match status" value="1"/>
</dbReference>
<feature type="region of interest" description="Disordered" evidence="1">
    <location>
        <begin position="330"/>
        <end position="359"/>
    </location>
</feature>
<dbReference type="Gene3D" id="3.30.420.310">
    <property type="entry name" value="2-keto-3-deoxy-galactonokinase, C-terminal domain"/>
    <property type="match status" value="1"/>
</dbReference>
<sequence length="359" mass="38016">MTSQGRARMIGLDWGTTSCRAFLLGDDGEVLAERRQQSGVKALTASAVSAGTPRTEAFERAYEQLCGEWLETLPKLPVVACGMVGSNQGWVETPYRSLPVDLVDNGFVMTTVPARDGSVVHIIPGLIADQGVPDVIRGEETQVLGALGESSWTSDNSNIDRIVLLPGTHSKWVRVAGTTVRAFKTFMTGEFFALLTTESTLSQLASPSGNANWEAFGKGLDVAASASVGGGILGTAFSARTLAMTGGIAADEVEDYLSGLLIGDEVASASTLWREVDVDEVLICGEADLSERYRRALVKFDLPTPRGISDSAATGMWRLAVAAGLVGQLDPSHPTPQASPVSARQQHRSASTTYREPGN</sequence>
<comment type="caution">
    <text evidence="2">The sequence shown here is derived from an EMBL/GenBank/DDBJ whole genome shotgun (WGS) entry which is preliminary data.</text>
</comment>